<comment type="caution">
    <text evidence="6">The sequence shown here is derived from an EMBL/GenBank/DDBJ whole genome shotgun (WGS) entry which is preliminary data.</text>
</comment>
<dbReference type="FunFam" id="1.10.10.10:FF:000279">
    <property type="entry name" value="Transcriptional regulator, ArsR family"/>
    <property type="match status" value="1"/>
</dbReference>
<evidence type="ECO:0000256" key="3">
    <source>
        <dbReference type="ARBA" id="ARBA00023125"/>
    </source>
</evidence>
<keyword evidence="4" id="KW-0804">Transcription</keyword>
<name>A0A176RZN4_9GAMM</name>
<keyword evidence="7" id="KW-1185">Reference proteome</keyword>
<dbReference type="GO" id="GO:0003700">
    <property type="term" value="F:DNA-binding transcription factor activity"/>
    <property type="evidence" value="ECO:0007669"/>
    <property type="project" value="InterPro"/>
</dbReference>
<dbReference type="NCBIfam" id="NF033788">
    <property type="entry name" value="HTH_metalloreg"/>
    <property type="match status" value="1"/>
</dbReference>
<dbReference type="InterPro" id="IPR001845">
    <property type="entry name" value="HTH_ArsR_DNA-bd_dom"/>
</dbReference>
<feature type="domain" description="HTH arsR-type" evidence="5">
    <location>
        <begin position="29"/>
        <end position="124"/>
    </location>
</feature>
<dbReference type="GO" id="GO:0046685">
    <property type="term" value="P:response to arsenic-containing substance"/>
    <property type="evidence" value="ECO:0007669"/>
    <property type="project" value="UniProtKB-KW"/>
</dbReference>
<keyword evidence="3" id="KW-0238">DNA-binding</keyword>
<keyword evidence="1" id="KW-0059">Arsenical resistance</keyword>
<dbReference type="InterPro" id="IPR036390">
    <property type="entry name" value="WH_DNA-bd_sf"/>
</dbReference>
<dbReference type="EMBL" id="LUTY01001752">
    <property type="protein sequence ID" value="OAD21272.1"/>
    <property type="molecule type" value="Genomic_DNA"/>
</dbReference>
<dbReference type="PRINTS" id="PR00778">
    <property type="entry name" value="HTHARSR"/>
</dbReference>
<dbReference type="InterPro" id="IPR036388">
    <property type="entry name" value="WH-like_DNA-bd_sf"/>
</dbReference>
<dbReference type="AlphaFoldDB" id="A0A176RZN4"/>
<proteinExistence type="predicted"/>
<dbReference type="SMART" id="SM00418">
    <property type="entry name" value="HTH_ARSR"/>
    <property type="match status" value="1"/>
</dbReference>
<evidence type="ECO:0000256" key="1">
    <source>
        <dbReference type="ARBA" id="ARBA00022849"/>
    </source>
</evidence>
<dbReference type="InterPro" id="IPR011991">
    <property type="entry name" value="ArsR-like_HTH"/>
</dbReference>
<reference evidence="6 7" key="1">
    <citation type="submission" date="2016-05" db="EMBL/GenBank/DDBJ databases">
        <title>Single-cell genome of chain-forming Candidatus Thiomargarita nelsonii and comparison to other large sulfur-oxidizing bacteria.</title>
        <authorList>
            <person name="Winkel M."/>
            <person name="Salman V."/>
            <person name="Woyke T."/>
            <person name="Schulz-Vogt H."/>
            <person name="Richter M."/>
            <person name="Flood B."/>
            <person name="Bailey J."/>
            <person name="Amann R."/>
            <person name="Mussmann M."/>
        </authorList>
    </citation>
    <scope>NUCLEOTIDE SEQUENCE [LARGE SCALE GENOMIC DNA]</scope>
    <source>
        <strain evidence="6 7">THI036</strain>
    </source>
</reference>
<dbReference type="Pfam" id="PF01022">
    <property type="entry name" value="HTH_5"/>
    <property type="match status" value="1"/>
</dbReference>
<dbReference type="PANTHER" id="PTHR33154:SF18">
    <property type="entry name" value="ARSENICAL RESISTANCE OPERON REPRESSOR"/>
    <property type="match status" value="1"/>
</dbReference>
<dbReference type="PANTHER" id="PTHR33154">
    <property type="entry name" value="TRANSCRIPTIONAL REGULATOR, ARSR FAMILY"/>
    <property type="match status" value="1"/>
</dbReference>
<dbReference type="CDD" id="cd00090">
    <property type="entry name" value="HTH_ARSR"/>
    <property type="match status" value="1"/>
</dbReference>
<evidence type="ECO:0000313" key="7">
    <source>
        <dbReference type="Proteomes" id="UP000076962"/>
    </source>
</evidence>
<dbReference type="NCBIfam" id="NF007528">
    <property type="entry name" value="PRK10141.1"/>
    <property type="match status" value="1"/>
</dbReference>
<gene>
    <name evidence="6" type="ORF">THIOM_002966</name>
</gene>
<evidence type="ECO:0000256" key="2">
    <source>
        <dbReference type="ARBA" id="ARBA00023015"/>
    </source>
</evidence>
<dbReference type="PROSITE" id="PS50987">
    <property type="entry name" value="HTH_ARSR_2"/>
    <property type="match status" value="1"/>
</dbReference>
<sequence>MGIHRLSSGAGAKVTIVLTRQKLLVITYINAYINMYPENFFRALADETRLRCVVLIQQQGELCVCELSYALNLAQPKISRHLATLKATKILQDRREGLWIFYNLHPELPSWLIKVLQETVAGHRSILLESKQ</sequence>
<keyword evidence="2" id="KW-0805">Transcription regulation</keyword>
<dbReference type="InterPro" id="IPR051081">
    <property type="entry name" value="HTH_MetalResp_TranReg"/>
</dbReference>
<dbReference type="GO" id="GO:0003677">
    <property type="term" value="F:DNA binding"/>
    <property type="evidence" value="ECO:0007669"/>
    <property type="project" value="UniProtKB-KW"/>
</dbReference>
<protein>
    <submittedName>
        <fullName evidence="6">Regulatory protein, ArsR</fullName>
    </submittedName>
</protein>
<evidence type="ECO:0000256" key="4">
    <source>
        <dbReference type="ARBA" id="ARBA00023163"/>
    </source>
</evidence>
<dbReference type="SUPFAM" id="SSF46785">
    <property type="entry name" value="Winged helix' DNA-binding domain"/>
    <property type="match status" value="1"/>
</dbReference>
<dbReference type="Gene3D" id="1.10.10.10">
    <property type="entry name" value="Winged helix-like DNA-binding domain superfamily/Winged helix DNA-binding domain"/>
    <property type="match status" value="1"/>
</dbReference>
<evidence type="ECO:0000259" key="5">
    <source>
        <dbReference type="PROSITE" id="PS50987"/>
    </source>
</evidence>
<dbReference type="Proteomes" id="UP000076962">
    <property type="component" value="Unassembled WGS sequence"/>
</dbReference>
<accession>A0A176RZN4</accession>
<organism evidence="6 7">
    <name type="scientific">Candidatus Thiomargarita nelsonii</name>
    <dbReference type="NCBI Taxonomy" id="1003181"/>
    <lineage>
        <taxon>Bacteria</taxon>
        <taxon>Pseudomonadati</taxon>
        <taxon>Pseudomonadota</taxon>
        <taxon>Gammaproteobacteria</taxon>
        <taxon>Thiotrichales</taxon>
        <taxon>Thiotrichaceae</taxon>
        <taxon>Thiomargarita</taxon>
    </lineage>
</organism>
<evidence type="ECO:0000313" key="6">
    <source>
        <dbReference type="EMBL" id="OAD21272.1"/>
    </source>
</evidence>
<dbReference type="PATRIC" id="fig|1003181.4.peg.4007"/>